<feature type="region of interest" description="Disordered" evidence="1">
    <location>
        <begin position="1"/>
        <end position="84"/>
    </location>
</feature>
<accession>A0A6A4M0J3</accession>
<reference evidence="2 3" key="1">
    <citation type="journal article" date="2019" name="Genome Biol. Evol.">
        <title>The Rhododendron genome and chromosomal organization provide insight into shared whole-genome duplications across the heath family (Ericaceae).</title>
        <authorList>
            <person name="Soza V.L."/>
            <person name="Lindsley D."/>
            <person name="Waalkes A."/>
            <person name="Ramage E."/>
            <person name="Patwardhan R.P."/>
            <person name="Burton J.N."/>
            <person name="Adey A."/>
            <person name="Kumar A."/>
            <person name="Qiu R."/>
            <person name="Shendure J."/>
            <person name="Hall B."/>
        </authorList>
    </citation>
    <scope>NUCLEOTIDE SEQUENCE [LARGE SCALE GENOMIC DNA]</scope>
    <source>
        <strain evidence="2">RSF 1966-606</strain>
    </source>
</reference>
<dbReference type="Proteomes" id="UP000428333">
    <property type="component" value="Linkage Group LG04"/>
</dbReference>
<dbReference type="AlphaFoldDB" id="A0A6A4M0J3"/>
<feature type="non-terminal residue" evidence="2">
    <location>
        <position position="1"/>
    </location>
</feature>
<evidence type="ECO:0000313" key="2">
    <source>
        <dbReference type="EMBL" id="KAE9462161.1"/>
    </source>
</evidence>
<gene>
    <name evidence="2" type="ORF">C3L33_05941</name>
</gene>
<evidence type="ECO:0000256" key="1">
    <source>
        <dbReference type="SAM" id="MobiDB-lite"/>
    </source>
</evidence>
<comment type="caution">
    <text evidence="2">The sequence shown here is derived from an EMBL/GenBank/DDBJ whole genome shotgun (WGS) entry which is preliminary data.</text>
</comment>
<dbReference type="OrthoDB" id="1701200at2759"/>
<keyword evidence="3" id="KW-1185">Reference proteome</keyword>
<feature type="compositionally biased region" description="Pro residues" evidence="1">
    <location>
        <begin position="74"/>
        <end position="84"/>
    </location>
</feature>
<organism evidence="2 3">
    <name type="scientific">Rhododendron williamsianum</name>
    <dbReference type="NCBI Taxonomy" id="262921"/>
    <lineage>
        <taxon>Eukaryota</taxon>
        <taxon>Viridiplantae</taxon>
        <taxon>Streptophyta</taxon>
        <taxon>Embryophyta</taxon>
        <taxon>Tracheophyta</taxon>
        <taxon>Spermatophyta</taxon>
        <taxon>Magnoliopsida</taxon>
        <taxon>eudicotyledons</taxon>
        <taxon>Gunneridae</taxon>
        <taxon>Pentapetalae</taxon>
        <taxon>asterids</taxon>
        <taxon>Ericales</taxon>
        <taxon>Ericaceae</taxon>
        <taxon>Ericoideae</taxon>
        <taxon>Rhodoreae</taxon>
        <taxon>Rhododendron</taxon>
    </lineage>
</organism>
<dbReference type="EMBL" id="QEFC01000918">
    <property type="protein sequence ID" value="KAE9462161.1"/>
    <property type="molecule type" value="Genomic_DNA"/>
</dbReference>
<sequence>MSRHRRQPSQTLPLEIVSGDKPVGLTDFSKGNGPVVSGHGAAVGTGAGNSGSSSTDKSTAPPPNKQDSQAAPGRKPPAGKPSAA</sequence>
<protein>
    <submittedName>
        <fullName evidence="2">Uncharacterized protein</fullName>
    </submittedName>
</protein>
<evidence type="ECO:0000313" key="3">
    <source>
        <dbReference type="Proteomes" id="UP000428333"/>
    </source>
</evidence>
<proteinExistence type="predicted"/>
<name>A0A6A4M0J3_9ERIC</name>